<dbReference type="GO" id="GO:1904423">
    <property type="term" value="C:dehydrodolichyl diphosphate synthase complex"/>
    <property type="evidence" value="ECO:0007669"/>
    <property type="project" value="TreeGrafter"/>
</dbReference>
<dbReference type="Pfam" id="PF01255">
    <property type="entry name" value="Prenyltransf"/>
    <property type="match status" value="1"/>
</dbReference>
<feature type="signal peptide" evidence="6">
    <location>
        <begin position="1"/>
        <end position="22"/>
    </location>
</feature>
<dbReference type="HAMAP" id="MF_01139">
    <property type="entry name" value="ISPT"/>
    <property type="match status" value="1"/>
</dbReference>
<evidence type="ECO:0000256" key="3">
    <source>
        <dbReference type="ARBA" id="ARBA00022842"/>
    </source>
</evidence>
<dbReference type="AlphaFoldDB" id="A0A9P0HGC3"/>
<dbReference type="GO" id="GO:0016094">
    <property type="term" value="P:polyprenol biosynthetic process"/>
    <property type="evidence" value="ECO:0007669"/>
    <property type="project" value="TreeGrafter"/>
</dbReference>
<dbReference type="Gene3D" id="3.40.1180.10">
    <property type="entry name" value="Decaprenyl diphosphate synthase-like"/>
    <property type="match status" value="1"/>
</dbReference>
<keyword evidence="6" id="KW-0732">Signal</keyword>
<evidence type="ECO:0000256" key="1">
    <source>
        <dbReference type="ARBA" id="ARBA00005432"/>
    </source>
</evidence>
<sequence length="296" mass="33823">MSWITDCTLNWAHLFFVKVLKCGVIPQHIAFIMDGNRRFARKNNVLKCEGHVKGFDKLSETLQWCLELGVKEVTVYAFSIENFKRSKEEVDDLMALTRDKFKALLAEREKIMEKGLRIRIIGNISLLSDDIVKMIAEVELFTKDNSKALLNVAFAYTAQDEMTNAVNLILKGVKSNELSEVDLNTSLFSNCLLTKESQPPDLLIRTSGETRLSDFLLFQSSFSYLHFTGVLWPELSAWDFLWALFKYQRAYSTLTEATKTENLKQSLTCNGARFVESINKNHLNFLNNTLSCTTIS</sequence>
<dbReference type="NCBIfam" id="TIGR00055">
    <property type="entry name" value="uppS"/>
    <property type="match status" value="1"/>
</dbReference>
<dbReference type="Proteomes" id="UP001152798">
    <property type="component" value="Chromosome 5"/>
</dbReference>
<dbReference type="EMBL" id="OV725081">
    <property type="protein sequence ID" value="CAH1401940.1"/>
    <property type="molecule type" value="Genomic_DNA"/>
</dbReference>
<dbReference type="PANTHER" id="PTHR10291:SF43">
    <property type="entry name" value="DEHYDRODOLICHYL DIPHOSPHATE SYNTHASE COMPLEX SUBUNIT DHDDS"/>
    <property type="match status" value="1"/>
</dbReference>
<dbReference type="FunFam" id="3.40.1180.10:FF:000005">
    <property type="entry name" value="Alkyl transferase"/>
    <property type="match status" value="1"/>
</dbReference>
<comment type="catalytic activity">
    <reaction evidence="4">
        <text>n isopentenyl diphosphate + (2E,6E)-farnesyl diphosphate = a di-trans,poly-cis-polyprenyl diphosphate + n diphosphate</text>
        <dbReference type="Rhea" id="RHEA:53008"/>
        <dbReference type="Rhea" id="RHEA-COMP:19494"/>
        <dbReference type="ChEBI" id="CHEBI:33019"/>
        <dbReference type="ChEBI" id="CHEBI:128769"/>
        <dbReference type="ChEBI" id="CHEBI:136960"/>
        <dbReference type="ChEBI" id="CHEBI:175763"/>
        <dbReference type="EC" id="2.5.1.87"/>
    </reaction>
</comment>
<feature type="chain" id="PRO_5040353986" description="Alkyl transferase" evidence="6">
    <location>
        <begin position="23"/>
        <end position="296"/>
    </location>
</feature>
<evidence type="ECO:0000313" key="8">
    <source>
        <dbReference type="Proteomes" id="UP001152798"/>
    </source>
</evidence>
<reference evidence="7" key="1">
    <citation type="submission" date="2022-01" db="EMBL/GenBank/DDBJ databases">
        <authorList>
            <person name="King R."/>
        </authorList>
    </citation>
    <scope>NUCLEOTIDE SEQUENCE</scope>
</reference>
<protein>
    <recommendedName>
        <fullName evidence="5">Alkyl transferase</fullName>
        <ecNumber evidence="5">2.5.1.-</ecNumber>
    </recommendedName>
</protein>
<dbReference type="InterPro" id="IPR001441">
    <property type="entry name" value="UPP_synth-like"/>
</dbReference>
<accession>A0A9P0HGC3</accession>
<evidence type="ECO:0000256" key="5">
    <source>
        <dbReference type="RuleBase" id="RU363018"/>
    </source>
</evidence>
<dbReference type="OrthoDB" id="4173905at2759"/>
<evidence type="ECO:0000256" key="6">
    <source>
        <dbReference type="SAM" id="SignalP"/>
    </source>
</evidence>
<evidence type="ECO:0000256" key="2">
    <source>
        <dbReference type="ARBA" id="ARBA00022679"/>
    </source>
</evidence>
<keyword evidence="2 5" id="KW-0808">Transferase</keyword>
<proteinExistence type="inferred from homology"/>
<name>A0A9P0HGC3_NEZVI</name>
<dbReference type="CDD" id="cd00475">
    <property type="entry name" value="Cis_IPPS"/>
    <property type="match status" value="1"/>
</dbReference>
<keyword evidence="8" id="KW-1185">Reference proteome</keyword>
<dbReference type="EC" id="2.5.1.-" evidence="5"/>
<keyword evidence="3" id="KW-0460">Magnesium</keyword>
<comment type="similarity">
    <text evidence="1 5">Belongs to the UPP synthase family.</text>
</comment>
<evidence type="ECO:0000313" key="7">
    <source>
        <dbReference type="EMBL" id="CAH1401940.1"/>
    </source>
</evidence>
<dbReference type="SUPFAM" id="SSF64005">
    <property type="entry name" value="Undecaprenyl diphosphate synthase"/>
    <property type="match status" value="1"/>
</dbReference>
<gene>
    <name evidence="7" type="ORF">NEZAVI_LOCUS10875</name>
</gene>
<dbReference type="GO" id="GO:0045547">
    <property type="term" value="F:ditrans,polycis-polyprenyl diphosphate synthase [(2E,6E)-farnesyl diphosphate specific] activity"/>
    <property type="evidence" value="ECO:0007669"/>
    <property type="project" value="UniProtKB-EC"/>
</dbReference>
<dbReference type="PANTHER" id="PTHR10291">
    <property type="entry name" value="DEHYDRODOLICHYL DIPHOSPHATE SYNTHASE FAMILY MEMBER"/>
    <property type="match status" value="1"/>
</dbReference>
<evidence type="ECO:0000256" key="4">
    <source>
        <dbReference type="ARBA" id="ARBA00047353"/>
    </source>
</evidence>
<dbReference type="InterPro" id="IPR036424">
    <property type="entry name" value="UPP_synth-like_sf"/>
</dbReference>
<dbReference type="GO" id="GO:0005783">
    <property type="term" value="C:endoplasmic reticulum"/>
    <property type="evidence" value="ECO:0007669"/>
    <property type="project" value="TreeGrafter"/>
</dbReference>
<organism evidence="7 8">
    <name type="scientific">Nezara viridula</name>
    <name type="common">Southern green stink bug</name>
    <name type="synonym">Cimex viridulus</name>
    <dbReference type="NCBI Taxonomy" id="85310"/>
    <lineage>
        <taxon>Eukaryota</taxon>
        <taxon>Metazoa</taxon>
        <taxon>Ecdysozoa</taxon>
        <taxon>Arthropoda</taxon>
        <taxon>Hexapoda</taxon>
        <taxon>Insecta</taxon>
        <taxon>Pterygota</taxon>
        <taxon>Neoptera</taxon>
        <taxon>Paraneoptera</taxon>
        <taxon>Hemiptera</taxon>
        <taxon>Heteroptera</taxon>
        <taxon>Panheteroptera</taxon>
        <taxon>Pentatomomorpha</taxon>
        <taxon>Pentatomoidea</taxon>
        <taxon>Pentatomidae</taxon>
        <taxon>Pentatominae</taxon>
        <taxon>Nezara</taxon>
    </lineage>
</organism>